<dbReference type="Proteomes" id="UP000815260">
    <property type="component" value="Chromosome 6A"/>
</dbReference>
<protein>
    <recommendedName>
        <fullName evidence="8">Cell wall hydroxyproline-rich glycoprotein</fullName>
    </recommendedName>
</protein>
<feature type="region of interest" description="Disordered" evidence="9">
    <location>
        <begin position="387"/>
        <end position="518"/>
    </location>
</feature>
<keyword evidence="2" id="KW-0134">Cell wall</keyword>
<dbReference type="Pfam" id="PF13855">
    <property type="entry name" value="LRR_8"/>
    <property type="match status" value="1"/>
</dbReference>
<dbReference type="PANTHER" id="PTHR32093">
    <property type="entry name" value="LEUCINE-RICH REPEAT EXTENSIN-LIKE PROTEIN 3-RELATED"/>
    <property type="match status" value="1"/>
</dbReference>
<evidence type="ECO:0000256" key="3">
    <source>
        <dbReference type="ARBA" id="ARBA00022525"/>
    </source>
</evidence>
<gene>
    <name evidence="11" type="ORF">CFC21_082479</name>
</gene>
<dbReference type="InterPro" id="IPR051582">
    <property type="entry name" value="LRR_extensin-like_regulator"/>
</dbReference>
<evidence type="ECO:0000256" key="9">
    <source>
        <dbReference type="SAM" id="MobiDB-lite"/>
    </source>
</evidence>
<feature type="compositionally biased region" description="Low complexity" evidence="9">
    <location>
        <begin position="477"/>
        <end position="493"/>
    </location>
</feature>
<accession>A0A9R1I5Z4</accession>
<feature type="compositionally biased region" description="Low complexity" evidence="9">
    <location>
        <begin position="435"/>
        <end position="461"/>
    </location>
</feature>
<evidence type="ECO:0000256" key="4">
    <source>
        <dbReference type="ARBA" id="ARBA00022729"/>
    </source>
</evidence>
<evidence type="ECO:0000256" key="8">
    <source>
        <dbReference type="ARBA" id="ARBA00041871"/>
    </source>
</evidence>
<dbReference type="FunFam" id="3.80.10.10:FF:000224">
    <property type="entry name" value="Leucine-rich repeat extensin-like protein 1"/>
    <property type="match status" value="1"/>
</dbReference>
<dbReference type="PANTHER" id="PTHR32093:SF167">
    <property type="entry name" value="OS02G0138000 PROTEIN"/>
    <property type="match status" value="1"/>
</dbReference>
<keyword evidence="7" id="KW-0379">Hydroxylation</keyword>
<proteinExistence type="predicted"/>
<evidence type="ECO:0000256" key="10">
    <source>
        <dbReference type="SAM" id="SignalP"/>
    </source>
</evidence>
<feature type="compositionally biased region" description="Low complexity" evidence="9">
    <location>
        <begin position="387"/>
        <end position="401"/>
    </location>
</feature>
<keyword evidence="3" id="KW-0964">Secreted</keyword>
<comment type="caution">
    <text evidence="11">The sequence shown here is derived from an EMBL/GenBank/DDBJ whole genome shotgun (WGS) entry which is preliminary data.</text>
</comment>
<evidence type="ECO:0000256" key="2">
    <source>
        <dbReference type="ARBA" id="ARBA00022512"/>
    </source>
</evidence>
<feature type="compositionally biased region" description="Low complexity" evidence="9">
    <location>
        <begin position="409"/>
        <end position="426"/>
    </location>
</feature>
<evidence type="ECO:0000256" key="7">
    <source>
        <dbReference type="ARBA" id="ARBA00023278"/>
    </source>
</evidence>
<dbReference type="InterPro" id="IPR001611">
    <property type="entry name" value="Leu-rich_rpt"/>
</dbReference>
<feature type="compositionally biased region" description="Pro residues" evidence="9">
    <location>
        <begin position="494"/>
        <end position="508"/>
    </location>
</feature>
<sequence>MIRRGMPPPLALLLLLALLGAFAAAQQEGNVPEQYAASLATRFDAPAGWPFPNPRLRAAYAALQAWKQTAIFSDPANFTANWQGPDVCRYNGVYCAPAPSAAYHGAPLTVAGIDLNHADIAGYIPASLPLGLPDLALLHLNSNRFCGVVPDTFRRLRLLHELDLSNNRFVGAFPEVVLALPSLRYLDLRFNDFEGSIPPALFDRPLDAIFLNSNRLRNPIPANLGNSPASVVVLAHNRLGGCIPPSIGRMADTLNEIVLIDDMLTGCVPPQVGLLKKVTVFDVSGNRLQGALPAAVGGMAAVEELDVAGNLFEGAVPAAVCGLAGLKNFTYTDNFITSRPGCAQATADGAWNCIPGAPAQRPAAQCAAAASHPFDCSKAQCQFPAYTPATPTTPGGGKPSSPSYPSPPSSTTTPSSHSPPKGSGTPAYPSPHQGSTTPSYPSPPSSSSTPSYHSPPQGSTTPSPPGSTTPSYPTPPSSSSTPSYHSPPQGSTTPSPPGSTTPSYPTPPSSSSTPSYDAAVQLQHPVIPLAAAEHAGDPVVPVSFVRHPDASRRPRAASPNLGRQARRAVRAASGLVRPHDALRQPPDAVAAHGVPRLRAASPLAGDTSHHHASIRDAPRHPVLAVVGSNNAVHARALRAAVPGRQHRAPDAGRREPAVPAGVRRGIRVAAAANEAVQL</sequence>
<dbReference type="EMBL" id="CM022226">
    <property type="protein sequence ID" value="KAF7077999.1"/>
    <property type="molecule type" value="Genomic_DNA"/>
</dbReference>
<keyword evidence="5" id="KW-0677">Repeat</keyword>
<evidence type="ECO:0000256" key="6">
    <source>
        <dbReference type="ARBA" id="ARBA00023180"/>
    </source>
</evidence>
<organism evidence="11">
    <name type="scientific">Triticum aestivum</name>
    <name type="common">Wheat</name>
    <dbReference type="NCBI Taxonomy" id="4565"/>
    <lineage>
        <taxon>Eukaryota</taxon>
        <taxon>Viridiplantae</taxon>
        <taxon>Streptophyta</taxon>
        <taxon>Embryophyta</taxon>
        <taxon>Tracheophyta</taxon>
        <taxon>Spermatophyta</taxon>
        <taxon>Magnoliopsida</taxon>
        <taxon>Liliopsida</taxon>
        <taxon>Poales</taxon>
        <taxon>Poaceae</taxon>
        <taxon>BOP clade</taxon>
        <taxon>Pooideae</taxon>
        <taxon>Triticodae</taxon>
        <taxon>Triticeae</taxon>
        <taxon>Triticinae</taxon>
        <taxon>Triticum</taxon>
    </lineage>
</organism>
<feature type="compositionally biased region" description="Pro residues" evidence="9">
    <location>
        <begin position="462"/>
        <end position="476"/>
    </location>
</feature>
<dbReference type="Gene3D" id="3.80.10.10">
    <property type="entry name" value="Ribonuclease Inhibitor"/>
    <property type="match status" value="1"/>
</dbReference>
<comment type="subcellular location">
    <subcellularLocation>
        <location evidence="1">Secreted</location>
        <location evidence="1">Cell wall</location>
    </subcellularLocation>
</comment>
<keyword evidence="4 10" id="KW-0732">Signal</keyword>
<reference evidence="11" key="2">
    <citation type="submission" date="2020-03" db="EMBL/GenBank/DDBJ databases">
        <title>The second near-complete assembly of the hexaploid bread wheat (Triticum aestivum) genome.</title>
        <authorList>
            <person name="Zimin A.V."/>
            <person name="Puiu D."/>
            <person name="Shumante A."/>
            <person name="Alonge M."/>
            <person name="Salzberg S.L."/>
        </authorList>
    </citation>
    <scope>NUCLEOTIDE SEQUENCE</scope>
    <source>
        <tissue evidence="11">Leaf</tissue>
    </source>
</reference>
<keyword evidence="6" id="KW-0325">Glycoprotein</keyword>
<dbReference type="SUPFAM" id="SSF52058">
    <property type="entry name" value="L domain-like"/>
    <property type="match status" value="1"/>
</dbReference>
<feature type="chain" id="PRO_5040191117" description="Cell wall hydroxyproline-rich glycoprotein" evidence="10">
    <location>
        <begin position="26"/>
        <end position="678"/>
    </location>
</feature>
<dbReference type="OrthoDB" id="1055097at2759"/>
<evidence type="ECO:0000256" key="1">
    <source>
        <dbReference type="ARBA" id="ARBA00004191"/>
    </source>
</evidence>
<dbReference type="InterPro" id="IPR032675">
    <property type="entry name" value="LRR_dom_sf"/>
</dbReference>
<feature type="non-terminal residue" evidence="11">
    <location>
        <position position="678"/>
    </location>
</feature>
<evidence type="ECO:0000256" key="5">
    <source>
        <dbReference type="ARBA" id="ARBA00022737"/>
    </source>
</evidence>
<name>A0A9R1I5Z4_WHEAT</name>
<feature type="signal peptide" evidence="10">
    <location>
        <begin position="1"/>
        <end position="25"/>
    </location>
</feature>
<evidence type="ECO:0000313" key="11">
    <source>
        <dbReference type="EMBL" id="KAF7077999.1"/>
    </source>
</evidence>
<reference evidence="11" key="1">
    <citation type="journal article" date="2017" name="Gigascience">
        <title>The first near-complete assembly of the hexaploid bread wheat genome, Triticum aestivum.</title>
        <authorList>
            <person name="Zimin A.V."/>
            <person name="Puiu D."/>
            <person name="Hall R."/>
            <person name="Kingan S."/>
            <person name="Clavijo B.J."/>
            <person name="Salzberg S.L."/>
        </authorList>
    </citation>
    <scope>NUCLEOTIDE SEQUENCE</scope>
    <source>
        <tissue evidence="11">Leaf</tissue>
    </source>
</reference>
<dbReference type="AlphaFoldDB" id="A0A9R1I5Z4"/>